<protein>
    <submittedName>
        <fullName evidence="2">Uncharacterized protein</fullName>
    </submittedName>
</protein>
<dbReference type="Proteomes" id="UP000824120">
    <property type="component" value="Chromosome 5"/>
</dbReference>
<organism evidence="2 3">
    <name type="scientific">Solanum commersonii</name>
    <name type="common">Commerson's wild potato</name>
    <name type="synonym">Commerson's nightshade</name>
    <dbReference type="NCBI Taxonomy" id="4109"/>
    <lineage>
        <taxon>Eukaryota</taxon>
        <taxon>Viridiplantae</taxon>
        <taxon>Streptophyta</taxon>
        <taxon>Embryophyta</taxon>
        <taxon>Tracheophyta</taxon>
        <taxon>Spermatophyta</taxon>
        <taxon>Magnoliopsida</taxon>
        <taxon>eudicotyledons</taxon>
        <taxon>Gunneridae</taxon>
        <taxon>Pentapetalae</taxon>
        <taxon>asterids</taxon>
        <taxon>lamiids</taxon>
        <taxon>Solanales</taxon>
        <taxon>Solanaceae</taxon>
        <taxon>Solanoideae</taxon>
        <taxon>Solaneae</taxon>
        <taxon>Solanum</taxon>
    </lineage>
</organism>
<evidence type="ECO:0000256" key="1">
    <source>
        <dbReference type="SAM" id="MobiDB-lite"/>
    </source>
</evidence>
<feature type="region of interest" description="Disordered" evidence="1">
    <location>
        <begin position="89"/>
        <end position="124"/>
    </location>
</feature>
<proteinExistence type="predicted"/>
<comment type="caution">
    <text evidence="2">The sequence shown here is derived from an EMBL/GenBank/DDBJ whole genome shotgun (WGS) entry which is preliminary data.</text>
</comment>
<feature type="compositionally biased region" description="Low complexity" evidence="1">
    <location>
        <begin position="100"/>
        <end position="121"/>
    </location>
</feature>
<evidence type="ECO:0000313" key="3">
    <source>
        <dbReference type="Proteomes" id="UP000824120"/>
    </source>
</evidence>
<accession>A0A9J5YWB3</accession>
<name>A0A9J5YWB3_SOLCO</name>
<dbReference type="EMBL" id="JACXVP010000005">
    <property type="protein sequence ID" value="KAG5604690.1"/>
    <property type="molecule type" value="Genomic_DNA"/>
</dbReference>
<dbReference type="AlphaFoldDB" id="A0A9J5YWB3"/>
<reference evidence="2 3" key="1">
    <citation type="submission" date="2020-09" db="EMBL/GenBank/DDBJ databases">
        <title>De no assembly of potato wild relative species, Solanum commersonii.</title>
        <authorList>
            <person name="Cho K."/>
        </authorList>
    </citation>
    <scope>NUCLEOTIDE SEQUENCE [LARGE SCALE GENOMIC DNA]</scope>
    <source>
        <strain evidence="2">LZ3.2</strain>
        <tissue evidence="2">Leaf</tissue>
    </source>
</reference>
<keyword evidence="3" id="KW-1185">Reference proteome</keyword>
<gene>
    <name evidence="2" type="ORF">H5410_026182</name>
</gene>
<sequence>MHHRENQNKSRNGHCFRNPYVYKTKPDLSPFFGINHYICRNARVPLDAKRDVEVMPTASTNIRIIEAKYLKDQAEKKQKEVVTIRSTPTKALPFTPAPGPSGISITTTTSTNTPGSSTAASRTSLTNASLLRIG</sequence>
<evidence type="ECO:0000313" key="2">
    <source>
        <dbReference type="EMBL" id="KAG5604690.1"/>
    </source>
</evidence>